<organism evidence="1 2">
    <name type="scientific">Ecytonucleospora hepatopenaei</name>
    <dbReference type="NCBI Taxonomy" id="646526"/>
    <lineage>
        <taxon>Eukaryota</taxon>
        <taxon>Fungi</taxon>
        <taxon>Fungi incertae sedis</taxon>
        <taxon>Microsporidia</taxon>
        <taxon>Enterocytozoonidae</taxon>
        <taxon>Ecytonucleospora</taxon>
    </lineage>
</organism>
<reference evidence="1 2" key="1">
    <citation type="journal article" date="2017" name="Environ. Microbiol.">
        <title>Decay of the glycolytic pathway and adaptation to intranuclear parasitism within Enterocytozoonidae microsporidia.</title>
        <authorList>
            <person name="Wiredu Boakye D."/>
            <person name="Jaroenlak P."/>
            <person name="Prachumwat A."/>
            <person name="Williams T.A."/>
            <person name="Bateman K.S."/>
            <person name="Itsathitphaisarn O."/>
            <person name="Sritunyalucksana K."/>
            <person name="Paszkiewicz K.H."/>
            <person name="Moore K.A."/>
            <person name="Stentiford G.D."/>
            <person name="Williams B.A."/>
        </authorList>
    </citation>
    <scope>NUCLEOTIDE SEQUENCE [LARGE SCALE GENOMIC DNA]</scope>
    <source>
        <strain evidence="1 2">TH1</strain>
    </source>
</reference>
<comment type="caution">
    <text evidence="1">The sequence shown here is derived from an EMBL/GenBank/DDBJ whole genome shotgun (WGS) entry which is preliminary data.</text>
</comment>
<evidence type="ECO:0000313" key="1">
    <source>
        <dbReference type="EMBL" id="OQS55485.1"/>
    </source>
</evidence>
<accession>A0A1W0E8A7</accession>
<dbReference type="Proteomes" id="UP000192758">
    <property type="component" value="Unassembled WGS sequence"/>
</dbReference>
<protein>
    <submittedName>
        <fullName evidence="1">Uncharacterized protein</fullName>
    </submittedName>
</protein>
<evidence type="ECO:0000313" key="2">
    <source>
        <dbReference type="Proteomes" id="UP000192758"/>
    </source>
</evidence>
<name>A0A1W0E8A7_9MICR</name>
<sequence length="71" mass="8604">MNKFVYILKHIWCNLTHKHVKIKLYTVMPKKFIDNVQHYFQKLFSKCLLFCLYHLGLAMRGLSRNTFQILS</sequence>
<dbReference type="AlphaFoldDB" id="A0A1W0E8A7"/>
<keyword evidence="2" id="KW-1185">Reference proteome</keyword>
<proteinExistence type="predicted"/>
<dbReference type="EMBL" id="MNPJ01000008">
    <property type="protein sequence ID" value="OQS55485.1"/>
    <property type="molecule type" value="Genomic_DNA"/>
</dbReference>
<gene>
    <name evidence="1" type="ORF">EHP00_829</name>
</gene>
<dbReference type="VEuPathDB" id="MicrosporidiaDB:EHP00_829"/>